<feature type="domain" description="Pvc16 N-terminal" evidence="1">
    <location>
        <begin position="32"/>
        <end position="195"/>
    </location>
</feature>
<evidence type="ECO:0000313" key="2">
    <source>
        <dbReference type="EMBL" id="GHO83193.1"/>
    </source>
</evidence>
<dbReference type="SUPFAM" id="SSF49464">
    <property type="entry name" value="Carboxypeptidase regulatory domain-like"/>
    <property type="match status" value="1"/>
</dbReference>
<sequence length="288" mass="31821">MPVVVSNLTVISDLDRTLEQLFLLEFGNPLDFDLSFAIPDKDFTPLSKTRSTLNCYLYEINEDRELRSVEPIFHRNADGTIDRLPAPTRIKLSYCITAWSPAQATPGAGPEMDEHTLLSLVLQVLLKYPLLPSQALQGSLVGQEPLPYTTIILPDSSKATSDFWSAIGGQLRPSLEYKVTIALPYQQPVQGPMVTSISLRLAGDDPFYTIGGTVWDANTPPKPVASAWVRLNQIGHTYVTDEHGCFLIERIQAGNYTLTVRAVGFQEGGRSVNVPAQTHLYDVHLTPL</sequence>
<dbReference type="InterPro" id="IPR025351">
    <property type="entry name" value="Pvc16_N"/>
</dbReference>
<keyword evidence="3" id="KW-1185">Reference proteome</keyword>
<dbReference type="EMBL" id="BNJJ01000003">
    <property type="protein sequence ID" value="GHO83193.1"/>
    <property type="molecule type" value="Genomic_DNA"/>
</dbReference>
<proteinExistence type="predicted"/>
<dbReference type="InterPro" id="IPR008969">
    <property type="entry name" value="CarboxyPept-like_regulatory"/>
</dbReference>
<dbReference type="Pfam" id="PF13620">
    <property type="entry name" value="CarboxypepD_reg"/>
    <property type="match status" value="1"/>
</dbReference>
<comment type="caution">
    <text evidence="2">The sequence shown here is derived from an EMBL/GenBank/DDBJ whole genome shotgun (WGS) entry which is preliminary data.</text>
</comment>
<reference evidence="2 3" key="1">
    <citation type="journal article" date="2021" name="Int. J. Syst. Evol. Microbiol.">
        <title>Reticulibacter mediterranei gen. nov., sp. nov., within the new family Reticulibacteraceae fam. nov., and Ktedonospora formicarum gen. nov., sp. nov., Ktedonobacter robiniae sp. nov., Dictyobacter formicarum sp. nov. and Dictyobacter arantiisoli sp. nov., belonging to the class Ktedonobacteria.</title>
        <authorList>
            <person name="Yabe S."/>
            <person name="Zheng Y."/>
            <person name="Wang C.M."/>
            <person name="Sakai Y."/>
            <person name="Abe K."/>
            <person name="Yokota A."/>
            <person name="Donadio S."/>
            <person name="Cavaletti L."/>
            <person name="Monciardini P."/>
        </authorList>
    </citation>
    <scope>NUCLEOTIDE SEQUENCE [LARGE SCALE GENOMIC DNA]</scope>
    <source>
        <strain evidence="2 3">SOSP1-9</strain>
    </source>
</reference>
<gene>
    <name evidence="2" type="ORF">KSZ_11990</name>
</gene>
<dbReference type="Pfam" id="PF14065">
    <property type="entry name" value="Pvc16_N"/>
    <property type="match status" value="1"/>
</dbReference>
<evidence type="ECO:0000259" key="1">
    <source>
        <dbReference type="Pfam" id="PF14065"/>
    </source>
</evidence>
<name>A0ABQ3VCR9_9CHLR</name>
<dbReference type="RefSeq" id="WP_201360878.1">
    <property type="nucleotide sequence ID" value="NZ_BNJJ01000003.1"/>
</dbReference>
<accession>A0ABQ3VCR9</accession>
<protein>
    <recommendedName>
        <fullName evidence="1">Pvc16 N-terminal domain-containing protein</fullName>
    </recommendedName>
</protein>
<organism evidence="2 3">
    <name type="scientific">Dictyobacter formicarum</name>
    <dbReference type="NCBI Taxonomy" id="2778368"/>
    <lineage>
        <taxon>Bacteria</taxon>
        <taxon>Bacillati</taxon>
        <taxon>Chloroflexota</taxon>
        <taxon>Ktedonobacteria</taxon>
        <taxon>Ktedonobacterales</taxon>
        <taxon>Dictyobacteraceae</taxon>
        <taxon>Dictyobacter</taxon>
    </lineage>
</organism>
<dbReference type="Proteomes" id="UP000635565">
    <property type="component" value="Unassembled WGS sequence"/>
</dbReference>
<dbReference type="Gene3D" id="2.60.40.1120">
    <property type="entry name" value="Carboxypeptidase-like, regulatory domain"/>
    <property type="match status" value="1"/>
</dbReference>
<evidence type="ECO:0000313" key="3">
    <source>
        <dbReference type="Proteomes" id="UP000635565"/>
    </source>
</evidence>